<dbReference type="Proteomes" id="UP001165393">
    <property type="component" value="Unassembled WGS sequence"/>
</dbReference>
<evidence type="ECO:0000313" key="3">
    <source>
        <dbReference type="EMBL" id="MCM2680202.1"/>
    </source>
</evidence>
<name>A0AA41W700_9GAMM</name>
<dbReference type="PROSITE" id="PS51257">
    <property type="entry name" value="PROKAR_LIPOPROTEIN"/>
    <property type="match status" value="1"/>
</dbReference>
<keyword evidence="3" id="KW-0449">Lipoprotein</keyword>
<gene>
    <name evidence="3" type="ORF">NAF29_11045</name>
</gene>
<protein>
    <recommendedName>
        <fullName evidence="1">Type IV secretion system putative lipoprotein virB7</fullName>
    </recommendedName>
</protein>
<comment type="caution">
    <text evidence="3">The sequence shown here is derived from an EMBL/GenBank/DDBJ whole genome shotgun (WGS) entry which is preliminary data.</text>
</comment>
<dbReference type="Pfam" id="PF08139">
    <property type="entry name" value="LPAM_1"/>
    <property type="match status" value="1"/>
</dbReference>
<organism evidence="3 4">
    <name type="scientific">Echinimonas agarilytica</name>
    <dbReference type="NCBI Taxonomy" id="1215918"/>
    <lineage>
        <taxon>Bacteria</taxon>
        <taxon>Pseudomonadati</taxon>
        <taxon>Pseudomonadota</taxon>
        <taxon>Gammaproteobacteria</taxon>
        <taxon>Alteromonadales</taxon>
        <taxon>Echinimonadaceae</taxon>
        <taxon>Echinimonas</taxon>
    </lineage>
</organism>
<proteinExistence type="predicted"/>
<evidence type="ECO:0000256" key="2">
    <source>
        <dbReference type="ARBA" id="ARBA00022729"/>
    </source>
</evidence>
<reference evidence="3 4" key="1">
    <citation type="journal article" date="2013" name="Antonie Van Leeuwenhoek">
        <title>Echinimonas agarilytica gen. nov., sp. nov., a new gammaproteobacterium isolated from the sea urchin Strongylocentrotus intermedius.</title>
        <authorList>
            <person name="Nedashkovskaya O.I."/>
            <person name="Stenkova A.M."/>
            <person name="Zhukova N.V."/>
            <person name="Van Trappen S."/>
            <person name="Lee J.S."/>
            <person name="Kim S.B."/>
        </authorList>
    </citation>
    <scope>NUCLEOTIDE SEQUENCE [LARGE SCALE GENOMIC DNA]</scope>
    <source>
        <strain evidence="3 4">KMM 6351</strain>
    </source>
</reference>
<sequence length="101" mass="10804">MKKLILAATAGLVLSGCQMTPESDSNIADADFANMSCEQIKQTFNDYKDQMDNVDTGASLLSTVGVDAGTSEAKQLMREGYTQAKKVADPVMKAKSCKFSV</sequence>
<dbReference type="AlphaFoldDB" id="A0AA41W700"/>
<dbReference type="EMBL" id="JAMQGP010000004">
    <property type="protein sequence ID" value="MCM2680202.1"/>
    <property type="molecule type" value="Genomic_DNA"/>
</dbReference>
<dbReference type="RefSeq" id="WP_251261622.1">
    <property type="nucleotide sequence ID" value="NZ_JAMQGP010000004.1"/>
</dbReference>
<keyword evidence="2" id="KW-0732">Signal</keyword>
<evidence type="ECO:0000313" key="4">
    <source>
        <dbReference type="Proteomes" id="UP001165393"/>
    </source>
</evidence>
<evidence type="ECO:0000256" key="1">
    <source>
        <dbReference type="ARBA" id="ARBA00017922"/>
    </source>
</evidence>
<accession>A0AA41W700</accession>
<keyword evidence="4" id="KW-1185">Reference proteome</keyword>
<dbReference type="InterPro" id="IPR012640">
    <property type="entry name" value="Membr_lipoprot_lipid_attach_CS"/>
</dbReference>